<evidence type="ECO:0000313" key="6">
    <source>
        <dbReference type="EMBL" id="SFV68294.1"/>
    </source>
</evidence>
<proteinExistence type="inferred from homology"/>
<dbReference type="AlphaFoldDB" id="A0A1W1CR84"/>
<name>A0A1W1CR84_9ZZZZ</name>
<accession>A0A1W1CR84</accession>
<dbReference type="InterPro" id="IPR003850">
    <property type="entry name" value="PurS"/>
</dbReference>
<evidence type="ECO:0000256" key="4">
    <source>
        <dbReference type="ARBA" id="ARBA00022755"/>
    </source>
</evidence>
<evidence type="ECO:0000256" key="2">
    <source>
        <dbReference type="ARBA" id="ARBA00022598"/>
    </source>
</evidence>
<protein>
    <submittedName>
        <fullName evidence="6">Phosphoribosylformylglycinamidine synthase, PurS subunit</fullName>
        <ecNumber evidence="6">6.3.5.3</ecNumber>
    </submittedName>
</protein>
<dbReference type="GO" id="GO:0005524">
    <property type="term" value="F:ATP binding"/>
    <property type="evidence" value="ECO:0007669"/>
    <property type="project" value="UniProtKB-KW"/>
</dbReference>
<dbReference type="SUPFAM" id="SSF82697">
    <property type="entry name" value="PurS-like"/>
    <property type="match status" value="1"/>
</dbReference>
<dbReference type="GO" id="GO:0006164">
    <property type="term" value="P:purine nucleotide biosynthetic process"/>
    <property type="evidence" value="ECO:0007669"/>
    <property type="project" value="UniProtKB-KW"/>
</dbReference>
<dbReference type="EC" id="6.3.5.3" evidence="6"/>
<keyword evidence="1" id="KW-0963">Cytoplasm</keyword>
<sequence length="80" mass="8831">MIKAVVNVYLKAGVLDSQGKAVHHALDSLGFNAVEDVRIGKQIVLQLDETDKEKAMSDVTKMCEELLANTVIEDYNIELV</sequence>
<dbReference type="InterPro" id="IPR036604">
    <property type="entry name" value="PurS-like_sf"/>
</dbReference>
<keyword evidence="4" id="KW-0658">Purine biosynthesis</keyword>
<organism evidence="6">
    <name type="scientific">hydrothermal vent metagenome</name>
    <dbReference type="NCBI Taxonomy" id="652676"/>
    <lineage>
        <taxon>unclassified sequences</taxon>
        <taxon>metagenomes</taxon>
        <taxon>ecological metagenomes</taxon>
    </lineage>
</organism>
<reference evidence="6" key="1">
    <citation type="submission" date="2016-10" db="EMBL/GenBank/DDBJ databases">
        <authorList>
            <person name="de Groot N.N."/>
        </authorList>
    </citation>
    <scope>NUCLEOTIDE SEQUENCE</scope>
</reference>
<dbReference type="Pfam" id="PF02700">
    <property type="entry name" value="PurS"/>
    <property type="match status" value="1"/>
</dbReference>
<gene>
    <name evidence="6" type="ORF">MNB_SM-5-888</name>
</gene>
<keyword evidence="2 6" id="KW-0436">Ligase</keyword>
<dbReference type="NCBIfam" id="NF004630">
    <property type="entry name" value="PRK05974.1"/>
    <property type="match status" value="1"/>
</dbReference>
<dbReference type="GO" id="GO:0004642">
    <property type="term" value="F:phosphoribosylformylglycinamidine synthase activity"/>
    <property type="evidence" value="ECO:0007669"/>
    <property type="project" value="UniProtKB-EC"/>
</dbReference>
<evidence type="ECO:0000256" key="3">
    <source>
        <dbReference type="ARBA" id="ARBA00022741"/>
    </source>
</evidence>
<evidence type="ECO:0000256" key="1">
    <source>
        <dbReference type="ARBA" id="ARBA00022490"/>
    </source>
</evidence>
<dbReference type="Gene3D" id="3.30.1280.10">
    <property type="entry name" value="Phosphoribosylformylglycinamidine synthase subunit PurS"/>
    <property type="match status" value="1"/>
</dbReference>
<evidence type="ECO:0000256" key="5">
    <source>
        <dbReference type="ARBA" id="ARBA00022840"/>
    </source>
</evidence>
<dbReference type="EMBL" id="FPHH01000110">
    <property type="protein sequence ID" value="SFV68294.1"/>
    <property type="molecule type" value="Genomic_DNA"/>
</dbReference>
<keyword evidence="3" id="KW-0547">Nucleotide-binding</keyword>
<dbReference type="HAMAP" id="MF_01926">
    <property type="entry name" value="PurS"/>
    <property type="match status" value="1"/>
</dbReference>
<keyword evidence="5" id="KW-0067">ATP-binding</keyword>
<dbReference type="NCBIfam" id="TIGR00302">
    <property type="entry name" value="phosphoribosylformylglycinamidine synthase subunit PurS"/>
    <property type="match status" value="1"/>
</dbReference>
<dbReference type="PANTHER" id="PTHR34696:SF1">
    <property type="entry name" value="PHOSPHORIBOSYLFORMYLGLYCINAMIDINE SYNTHASE SUBUNIT PURS"/>
    <property type="match status" value="1"/>
</dbReference>
<dbReference type="PANTHER" id="PTHR34696">
    <property type="entry name" value="PHOSPHORIBOSYLFORMYLGLYCINAMIDINE SYNTHASE SUBUNIT PURS"/>
    <property type="match status" value="1"/>
</dbReference>